<accession>A0ABS8ANA8</accession>
<sequence>MDEFTAWKQMVYNAIFSIADLDFQKNAWFNNASELSSSFVETISILYDDSFFVKFLEADSWKFLKLSNKLHEEMSALKNMIDAYNEPESHKAILEDPNWLAIVFQARKVILLFDEEIKYKG</sequence>
<keyword evidence="2" id="KW-1185">Reference proteome</keyword>
<organism evidence="1 2">
    <name type="scientific">Hymenobacter nitidus</name>
    <dbReference type="NCBI Taxonomy" id="2880929"/>
    <lineage>
        <taxon>Bacteria</taxon>
        <taxon>Pseudomonadati</taxon>
        <taxon>Bacteroidota</taxon>
        <taxon>Cytophagia</taxon>
        <taxon>Cytophagales</taxon>
        <taxon>Hymenobacteraceae</taxon>
        <taxon>Hymenobacter</taxon>
    </lineage>
</organism>
<evidence type="ECO:0000313" key="1">
    <source>
        <dbReference type="EMBL" id="MCB2380469.1"/>
    </source>
</evidence>
<protein>
    <submittedName>
        <fullName evidence="1">Uncharacterized protein</fullName>
    </submittedName>
</protein>
<reference evidence="1" key="1">
    <citation type="submission" date="2021-10" db="EMBL/GenBank/DDBJ databases">
        <authorList>
            <person name="Dean J.D."/>
            <person name="Kim M.K."/>
            <person name="Newey C.N."/>
            <person name="Stoker T.S."/>
            <person name="Thompson D.W."/>
            <person name="Grose J.H."/>
        </authorList>
    </citation>
    <scope>NUCLEOTIDE SEQUENCE</scope>
    <source>
        <strain evidence="1">BT635</strain>
    </source>
</reference>
<name>A0ABS8ANA8_9BACT</name>
<comment type="caution">
    <text evidence="1">The sequence shown here is derived from an EMBL/GenBank/DDBJ whole genome shotgun (WGS) entry which is preliminary data.</text>
</comment>
<dbReference type="RefSeq" id="WP_226190485.1">
    <property type="nucleotide sequence ID" value="NZ_JAJADQ010000018.1"/>
</dbReference>
<evidence type="ECO:0000313" key="2">
    <source>
        <dbReference type="Proteomes" id="UP001165297"/>
    </source>
</evidence>
<dbReference type="Proteomes" id="UP001165297">
    <property type="component" value="Unassembled WGS sequence"/>
</dbReference>
<gene>
    <name evidence="1" type="ORF">LGH70_22945</name>
</gene>
<dbReference type="EMBL" id="JAJADQ010000018">
    <property type="protein sequence ID" value="MCB2380469.1"/>
    <property type="molecule type" value="Genomic_DNA"/>
</dbReference>
<proteinExistence type="predicted"/>